<dbReference type="InterPro" id="IPR036397">
    <property type="entry name" value="RNaseH_sf"/>
</dbReference>
<keyword evidence="2" id="KW-1185">Reference proteome</keyword>
<proteinExistence type="predicted"/>
<dbReference type="EMBL" id="JAJSOF020000040">
    <property type="protein sequence ID" value="KAJ4426083.1"/>
    <property type="molecule type" value="Genomic_DNA"/>
</dbReference>
<evidence type="ECO:0000313" key="1">
    <source>
        <dbReference type="EMBL" id="KAJ4426083.1"/>
    </source>
</evidence>
<accession>A0ABQ8RWM2</accession>
<dbReference type="Proteomes" id="UP001148838">
    <property type="component" value="Unassembled WGS sequence"/>
</dbReference>
<organism evidence="1 2">
    <name type="scientific">Periplaneta americana</name>
    <name type="common">American cockroach</name>
    <name type="synonym">Blatta americana</name>
    <dbReference type="NCBI Taxonomy" id="6978"/>
    <lineage>
        <taxon>Eukaryota</taxon>
        <taxon>Metazoa</taxon>
        <taxon>Ecdysozoa</taxon>
        <taxon>Arthropoda</taxon>
        <taxon>Hexapoda</taxon>
        <taxon>Insecta</taxon>
        <taxon>Pterygota</taxon>
        <taxon>Neoptera</taxon>
        <taxon>Polyneoptera</taxon>
        <taxon>Dictyoptera</taxon>
        <taxon>Blattodea</taxon>
        <taxon>Blattoidea</taxon>
        <taxon>Blattidae</taxon>
        <taxon>Blattinae</taxon>
        <taxon>Periplaneta</taxon>
    </lineage>
</organism>
<evidence type="ECO:0000313" key="2">
    <source>
        <dbReference type="Proteomes" id="UP001148838"/>
    </source>
</evidence>
<comment type="caution">
    <text evidence="1">The sequence shown here is derived from an EMBL/GenBank/DDBJ whole genome shotgun (WGS) entry which is preliminary data.</text>
</comment>
<gene>
    <name evidence="1" type="ORF">ANN_26892</name>
</gene>
<dbReference type="PANTHER" id="PTHR48462">
    <property type="entry name" value="PROTEIN, PUTATIVE-RELATED"/>
    <property type="match status" value="1"/>
</dbReference>
<sequence>MEKPSRQRVRYYREAKDLRKLKTIEHWSAMFRLVKTKRRGSDVVGNDCDEIKRNKLLDWPSQSPDLNLIEHIWDKLDRRVRRRSYSNKDQFFATLLEEWSKLPHERLQNLVDSMPNRLNEALNKWYEKTNNFAPPQNPAIQKAWDEIIAGQILDSLISSFTSDKDIARLKALQEKESGSWLHALPSSYVGTLMDGKSFQIATALRLGCKICHVHQCICGETVDSFGHHALSCARSKGRIPRHSAINNIISRSLTSCDIPTLLEPSGISRSDGKRPDGLTLIPWSKGKSLIWDFTCVDTLALSHLKSSVNYAGSAAESAYHAKRRKYEHLTSNYIFVAFAVETFGPWCRDAKDLLTQIGTRLLSRTRRS</sequence>
<reference evidence="1 2" key="1">
    <citation type="journal article" date="2022" name="Allergy">
        <title>Genome assembly and annotation of Periplaneta americana reveal a comprehensive cockroach allergen profile.</title>
        <authorList>
            <person name="Wang L."/>
            <person name="Xiong Q."/>
            <person name="Saelim N."/>
            <person name="Wang L."/>
            <person name="Nong W."/>
            <person name="Wan A.T."/>
            <person name="Shi M."/>
            <person name="Liu X."/>
            <person name="Cao Q."/>
            <person name="Hui J.H.L."/>
            <person name="Sookrung N."/>
            <person name="Leung T.F."/>
            <person name="Tungtrongchitr A."/>
            <person name="Tsui S.K.W."/>
        </authorList>
    </citation>
    <scope>NUCLEOTIDE SEQUENCE [LARGE SCALE GENOMIC DNA]</scope>
    <source>
        <strain evidence="1">PWHHKU_190912</strain>
    </source>
</reference>
<dbReference type="Gene3D" id="3.30.420.10">
    <property type="entry name" value="Ribonuclease H-like superfamily/Ribonuclease H"/>
    <property type="match status" value="1"/>
</dbReference>
<protein>
    <submittedName>
        <fullName evidence="1">Uncharacterized protein</fullName>
    </submittedName>
</protein>
<name>A0ABQ8RWM2_PERAM</name>
<dbReference type="PANTHER" id="PTHR48462:SF1">
    <property type="entry name" value="PROTEIN, PUTATIVE-RELATED"/>
    <property type="match status" value="1"/>
</dbReference>